<dbReference type="EMBL" id="JBJQOH010000008">
    <property type="protein sequence ID" value="KAL3677332.1"/>
    <property type="molecule type" value="Genomic_DNA"/>
</dbReference>
<proteinExistence type="predicted"/>
<gene>
    <name evidence="2" type="ORF">R1sor_027280</name>
</gene>
<reference evidence="2 3" key="1">
    <citation type="submission" date="2024-09" db="EMBL/GenBank/DDBJ databases">
        <title>Chromosome-scale assembly of Riccia sorocarpa.</title>
        <authorList>
            <person name="Paukszto L."/>
        </authorList>
    </citation>
    <scope>NUCLEOTIDE SEQUENCE [LARGE SCALE GENOMIC DNA]</scope>
    <source>
        <strain evidence="2">LP-2024</strain>
        <tissue evidence="2">Aerial parts of the thallus</tissue>
    </source>
</reference>
<dbReference type="PANTHER" id="PTHR19446">
    <property type="entry name" value="REVERSE TRANSCRIPTASES"/>
    <property type="match status" value="1"/>
</dbReference>
<dbReference type="Pfam" id="PF03372">
    <property type="entry name" value="Exo_endo_phos"/>
    <property type="match status" value="1"/>
</dbReference>
<dbReference type="SUPFAM" id="SSF56219">
    <property type="entry name" value="DNase I-like"/>
    <property type="match status" value="1"/>
</dbReference>
<dbReference type="InterPro" id="IPR005135">
    <property type="entry name" value="Endo/exonuclease/phosphatase"/>
</dbReference>
<sequence length="532" mass="61687">MLTTTDFKVASWNLNGAADPDRVRAIRQWLRRRKDLGIIAFQELKAKQSQAEWNLRSIFTKGKVVIDYAGNERGGAAIVVSEDHQVINSGVCGDGSAAWVQIQTPQKGVVGIVSIYASTKSPKRIPLWCWLKDLIEEGQWILLGDYNSVELPEDTQGTANLLNGSELRRWKELTRAAELSDCFFTAVTKRGPRFTRQRVKNILELNHDGSSGLSDHYPIVGEFQLNPAPHSTERVWRTYFKFRTDEMRSEPVRSQVEQAWRDHPKGVTDPRVKWELCWRRVKRVMQRVRKEAREREAEEEPLKIRLEKKRVSIARENTLENRKILAVLELQVKELELRDACAWRLRSRARWLREEDAPSQYFFAFLKSKCKREEMLRLELDDGSEITEKGAILKETHRFYQHLFSEVDKETPEDPELLSEECLSLITKTLNPAQKKGLDAKPDAEEIERIVKILPPEKAPGLDGITSEVIRENWSLIREDCLNLLEAFWDDGRLTTNMRKGTIKLIPKTLDKSKLRDWRPISHFGHHVQDHK</sequence>
<evidence type="ECO:0000259" key="1">
    <source>
        <dbReference type="Pfam" id="PF03372"/>
    </source>
</evidence>
<evidence type="ECO:0000313" key="2">
    <source>
        <dbReference type="EMBL" id="KAL3677332.1"/>
    </source>
</evidence>
<dbReference type="Gene3D" id="3.60.10.10">
    <property type="entry name" value="Endonuclease/exonuclease/phosphatase"/>
    <property type="match status" value="1"/>
</dbReference>
<accession>A0ABD3GGM1</accession>
<organism evidence="2 3">
    <name type="scientific">Riccia sorocarpa</name>
    <dbReference type="NCBI Taxonomy" id="122646"/>
    <lineage>
        <taxon>Eukaryota</taxon>
        <taxon>Viridiplantae</taxon>
        <taxon>Streptophyta</taxon>
        <taxon>Embryophyta</taxon>
        <taxon>Marchantiophyta</taxon>
        <taxon>Marchantiopsida</taxon>
        <taxon>Marchantiidae</taxon>
        <taxon>Marchantiales</taxon>
        <taxon>Ricciaceae</taxon>
        <taxon>Riccia</taxon>
    </lineage>
</organism>
<dbReference type="InterPro" id="IPR036691">
    <property type="entry name" value="Endo/exonu/phosph_ase_sf"/>
</dbReference>
<feature type="domain" description="Endonuclease/exonuclease/phosphatase" evidence="1">
    <location>
        <begin position="10"/>
        <end position="174"/>
    </location>
</feature>
<evidence type="ECO:0000313" key="3">
    <source>
        <dbReference type="Proteomes" id="UP001633002"/>
    </source>
</evidence>
<keyword evidence="3" id="KW-1185">Reference proteome</keyword>
<comment type="caution">
    <text evidence="2">The sequence shown here is derived from an EMBL/GenBank/DDBJ whole genome shotgun (WGS) entry which is preliminary data.</text>
</comment>
<protein>
    <recommendedName>
        <fullName evidence="1">Endonuclease/exonuclease/phosphatase domain-containing protein</fullName>
    </recommendedName>
</protein>
<dbReference type="Proteomes" id="UP001633002">
    <property type="component" value="Unassembled WGS sequence"/>
</dbReference>
<dbReference type="AlphaFoldDB" id="A0ABD3GGM1"/>
<name>A0ABD3GGM1_9MARC</name>